<dbReference type="SUPFAM" id="SSF56176">
    <property type="entry name" value="FAD-binding/transporter-associated domain-like"/>
    <property type="match status" value="1"/>
</dbReference>
<keyword evidence="2" id="KW-0274">FAD</keyword>
<accession>A0A4R7HVY8</accession>
<dbReference type="PANTHER" id="PTHR42659:SF2">
    <property type="entry name" value="XANTHINE DEHYDROGENASE SUBUNIT C-RELATED"/>
    <property type="match status" value="1"/>
</dbReference>
<dbReference type="InterPro" id="IPR016167">
    <property type="entry name" value="FAD-bd_PCMH_sub1"/>
</dbReference>
<proteinExistence type="predicted"/>
<protein>
    <submittedName>
        <fullName evidence="5">Carbon-monoxide dehydrogenase medium subunit/xanthine dehydrogenase FAD-binding subunit</fullName>
    </submittedName>
</protein>
<dbReference type="InterPro" id="IPR036318">
    <property type="entry name" value="FAD-bd_PCMH-like_sf"/>
</dbReference>
<dbReference type="Pfam" id="PF03450">
    <property type="entry name" value="CO_deh_flav_C"/>
    <property type="match status" value="1"/>
</dbReference>
<evidence type="ECO:0000259" key="4">
    <source>
        <dbReference type="PROSITE" id="PS51387"/>
    </source>
</evidence>
<dbReference type="InterPro" id="IPR051312">
    <property type="entry name" value="Diverse_Substr_Oxidored"/>
</dbReference>
<dbReference type="SUPFAM" id="SSF55447">
    <property type="entry name" value="CO dehydrogenase flavoprotein C-terminal domain-like"/>
    <property type="match status" value="1"/>
</dbReference>
<dbReference type="SMART" id="SM01092">
    <property type="entry name" value="CO_deh_flav_C"/>
    <property type="match status" value="1"/>
</dbReference>
<dbReference type="Proteomes" id="UP000294558">
    <property type="component" value="Unassembled WGS sequence"/>
</dbReference>
<dbReference type="PANTHER" id="PTHR42659">
    <property type="entry name" value="XANTHINE DEHYDROGENASE SUBUNIT C-RELATED"/>
    <property type="match status" value="1"/>
</dbReference>
<keyword evidence="1" id="KW-0285">Flavoprotein</keyword>
<organism evidence="5 6">
    <name type="scientific">Ilumatobacter fluminis</name>
    <dbReference type="NCBI Taxonomy" id="467091"/>
    <lineage>
        <taxon>Bacteria</taxon>
        <taxon>Bacillati</taxon>
        <taxon>Actinomycetota</taxon>
        <taxon>Acidimicrobiia</taxon>
        <taxon>Acidimicrobiales</taxon>
        <taxon>Ilumatobacteraceae</taxon>
        <taxon>Ilumatobacter</taxon>
    </lineage>
</organism>
<dbReference type="Gene3D" id="3.30.390.50">
    <property type="entry name" value="CO dehydrogenase flavoprotein, C-terminal domain"/>
    <property type="match status" value="1"/>
</dbReference>
<gene>
    <name evidence="5" type="ORF">BDK89_0782</name>
</gene>
<dbReference type="InterPro" id="IPR016166">
    <property type="entry name" value="FAD-bd_PCMH"/>
</dbReference>
<evidence type="ECO:0000313" key="6">
    <source>
        <dbReference type="Proteomes" id="UP000294558"/>
    </source>
</evidence>
<dbReference type="GO" id="GO:0071949">
    <property type="term" value="F:FAD binding"/>
    <property type="evidence" value="ECO:0007669"/>
    <property type="project" value="InterPro"/>
</dbReference>
<keyword evidence="6" id="KW-1185">Reference proteome</keyword>
<dbReference type="RefSeq" id="WP_133867688.1">
    <property type="nucleotide sequence ID" value="NZ_SOAU01000001.1"/>
</dbReference>
<evidence type="ECO:0000256" key="3">
    <source>
        <dbReference type="ARBA" id="ARBA00023002"/>
    </source>
</evidence>
<dbReference type="Gene3D" id="3.30.465.10">
    <property type="match status" value="1"/>
</dbReference>
<evidence type="ECO:0000256" key="2">
    <source>
        <dbReference type="ARBA" id="ARBA00022827"/>
    </source>
</evidence>
<dbReference type="PROSITE" id="PS51387">
    <property type="entry name" value="FAD_PCMH"/>
    <property type="match status" value="1"/>
</dbReference>
<dbReference type="EMBL" id="SOAU01000001">
    <property type="protein sequence ID" value="TDT15217.1"/>
    <property type="molecule type" value="Genomic_DNA"/>
</dbReference>
<dbReference type="InterPro" id="IPR005107">
    <property type="entry name" value="CO_DH_flav_C"/>
</dbReference>
<dbReference type="AlphaFoldDB" id="A0A4R7HVY8"/>
<dbReference type="Pfam" id="PF00941">
    <property type="entry name" value="FAD_binding_5"/>
    <property type="match status" value="1"/>
</dbReference>
<keyword evidence="3" id="KW-0560">Oxidoreductase</keyword>
<dbReference type="OrthoDB" id="9793944at2"/>
<dbReference type="Gene3D" id="3.30.43.10">
    <property type="entry name" value="Uridine Diphospho-n-acetylenolpyruvylglucosamine Reductase, domain 2"/>
    <property type="match status" value="1"/>
</dbReference>
<name>A0A4R7HVY8_9ACTN</name>
<comment type="caution">
    <text evidence="5">The sequence shown here is derived from an EMBL/GenBank/DDBJ whole genome shotgun (WGS) entry which is preliminary data.</text>
</comment>
<dbReference type="InterPro" id="IPR016169">
    <property type="entry name" value="FAD-bd_PCMH_sub2"/>
</dbReference>
<evidence type="ECO:0000313" key="5">
    <source>
        <dbReference type="EMBL" id="TDT15217.1"/>
    </source>
</evidence>
<evidence type="ECO:0000256" key="1">
    <source>
        <dbReference type="ARBA" id="ARBA00022630"/>
    </source>
</evidence>
<dbReference type="InterPro" id="IPR036683">
    <property type="entry name" value="CO_DH_flav_C_dom_sf"/>
</dbReference>
<dbReference type="GO" id="GO:0016491">
    <property type="term" value="F:oxidoreductase activity"/>
    <property type="evidence" value="ECO:0007669"/>
    <property type="project" value="UniProtKB-KW"/>
</dbReference>
<reference evidence="5 6" key="1">
    <citation type="submission" date="2019-03" db="EMBL/GenBank/DDBJ databases">
        <title>Sequencing the genomes of 1000 actinobacteria strains.</title>
        <authorList>
            <person name="Klenk H.-P."/>
        </authorList>
    </citation>
    <scope>NUCLEOTIDE SEQUENCE [LARGE SCALE GENOMIC DNA]</scope>
    <source>
        <strain evidence="5 6">DSM 18936</strain>
    </source>
</reference>
<feature type="domain" description="FAD-binding PCMH-type" evidence="4">
    <location>
        <begin position="1"/>
        <end position="170"/>
    </location>
</feature>
<sequence>MTFTIAATVDEALAALAAGARPVAGGSDLVVGARHGKSPLPTDLVAIDRIDGLRTIEQTDAGLRVGALVSHATLMTDAAVVGGYTGLADAAALVGSPATRHVGTLGGNVMNASPAMDTGAPLLVLEATAELRSVDGTREVPVGELWTGPGRTVATADELCTALVIPTRPDRSGSAYVRLEYRRAMEIAVVGAAASVVLDDDGSIGSLVVALSAVAPTIVSVDVSSLTGRVVDDALLSEVADLASERATPISDLRASDRYRRHTVGVMARRAVEAAARRARGEHITVPVNRAFGIGATA</sequence>
<dbReference type="InterPro" id="IPR002346">
    <property type="entry name" value="Mopterin_DH_FAD-bd"/>
</dbReference>